<keyword evidence="1" id="KW-1133">Transmembrane helix</keyword>
<feature type="transmembrane region" description="Helical" evidence="1">
    <location>
        <begin position="16"/>
        <end position="41"/>
    </location>
</feature>
<dbReference type="EMBL" id="KM359505">
    <property type="protein sequence ID" value="AIR93596.1"/>
    <property type="molecule type" value="Genomic_DNA"/>
</dbReference>
<name>A0A0K0KVS5_9CAUD</name>
<dbReference type="RefSeq" id="YP_009213558.1">
    <property type="nucleotide sequence ID" value="NC_028955.1"/>
</dbReference>
<evidence type="ECO:0000313" key="3">
    <source>
        <dbReference type="Proteomes" id="UP000207741"/>
    </source>
</evidence>
<evidence type="ECO:0000256" key="1">
    <source>
        <dbReference type="SAM" id="Phobius"/>
    </source>
</evidence>
<reference evidence="3" key="1">
    <citation type="submission" date="2014-08" db="EMBL/GenBank/DDBJ databases">
        <authorList>
            <person name="Edwards T."/>
        </authorList>
    </citation>
    <scope>NUCLEOTIDE SEQUENCE [LARGE SCALE GENOMIC DNA]</scope>
</reference>
<keyword evidence="1" id="KW-0472">Membrane</keyword>
<dbReference type="GeneID" id="26640102"/>
<dbReference type="KEGG" id="vg:26640102"/>
<organism evidence="2 3">
    <name type="scientific">Prochlorococcus phage P-TIM68</name>
    <dbReference type="NCBI Taxonomy" id="1542477"/>
    <lineage>
        <taxon>Viruses</taxon>
        <taxon>Duplodnaviria</taxon>
        <taxon>Heunggongvirae</taxon>
        <taxon>Uroviricota</taxon>
        <taxon>Caudoviricetes</taxon>
        <taxon>Pantevenvirales</taxon>
        <taxon>Kyanoviridae</taxon>
        <taxon>Haifavirus</taxon>
        <taxon>Haifavirus tim68</taxon>
    </lineage>
</organism>
<dbReference type="Proteomes" id="UP000207741">
    <property type="component" value="Segment"/>
</dbReference>
<sequence>MLKKLSNIPKDKLLHFFWGTILSFILILYCGIVGMIIALIIPAIKELYYDKYLGKGHCEWADYFYSIAPTIMLAIMRY</sequence>
<accession>A0A0K0KVS5</accession>
<keyword evidence="1" id="KW-0812">Transmembrane</keyword>
<protein>
    <submittedName>
        <fullName evidence="2">Uncharacterized protein</fullName>
    </submittedName>
</protein>
<proteinExistence type="predicted"/>
<evidence type="ECO:0000313" key="2">
    <source>
        <dbReference type="EMBL" id="AIR93596.1"/>
    </source>
</evidence>
<keyword evidence="3" id="KW-1185">Reference proteome</keyword>